<evidence type="ECO:0000256" key="1">
    <source>
        <dbReference type="ARBA" id="ARBA00022729"/>
    </source>
</evidence>
<evidence type="ECO:0000259" key="5">
    <source>
        <dbReference type="SMART" id="SM00560"/>
    </source>
</evidence>
<dbReference type="SMART" id="SM00560">
    <property type="entry name" value="LamGL"/>
    <property type="match status" value="1"/>
</dbReference>
<gene>
    <name evidence="6" type="ORF">JY651_04000</name>
</gene>
<reference evidence="6 7" key="1">
    <citation type="submission" date="2021-02" db="EMBL/GenBank/DDBJ databases">
        <title>De Novo genome assembly of isolated myxobacteria.</title>
        <authorList>
            <person name="Stevens D.C."/>
        </authorList>
    </citation>
    <scope>NUCLEOTIDE SEQUENCE [LARGE SCALE GENOMIC DNA]</scope>
    <source>
        <strain evidence="7">SCPEA02</strain>
    </source>
</reference>
<evidence type="ECO:0000256" key="3">
    <source>
        <dbReference type="SAM" id="MobiDB-lite"/>
    </source>
</evidence>
<keyword evidence="1" id="KW-0732">Signal</keyword>
<keyword evidence="4" id="KW-0812">Transmembrane</keyword>
<evidence type="ECO:0000256" key="4">
    <source>
        <dbReference type="SAM" id="Phobius"/>
    </source>
</evidence>
<sequence length="381" mass="40851">MARAFDITTTTPTLKLGGNRKGEVAFTVTNSLGQPVRGRAAIIPEGKTLAEWFVLNGEAERDFPPNGTHVFQVQVNVPPGQAEGDHSFHLLVADQSNPDEYFAESSPIAFKVPAPVVAPRKKIPWWIPVSAAAALLIIILVGVLIGHRGKKEEPGTGGSGGVTQAEPPPPAPVLAFDGATSYVDLGQPLSLEITGPITMEAWIRPVNSNNFQEIVTRGHTFDPAGAIYLRIVFGNYQVGSFMQGKTAGGTSAGMPLQDTNQWVHIAGVHDGEKWSLYRNGELLAQTPHPQGGGFPLGTRWAIGSKGGGGEHTFNGNIRDVRIWSIARTQDQVKDDMKNPPEKDADGLAGYWPLDEGRGSRVLDHSGNESNGFIHGAQWARP</sequence>
<evidence type="ECO:0000313" key="6">
    <source>
        <dbReference type="EMBL" id="QSQ24146.1"/>
    </source>
</evidence>
<keyword evidence="2" id="KW-1015">Disulfide bond</keyword>
<evidence type="ECO:0000256" key="2">
    <source>
        <dbReference type="ARBA" id="ARBA00023157"/>
    </source>
</evidence>
<feature type="transmembrane region" description="Helical" evidence="4">
    <location>
        <begin position="125"/>
        <end position="145"/>
    </location>
</feature>
<accession>A0ABX7NYZ5</accession>
<dbReference type="RefSeq" id="WP_206725712.1">
    <property type="nucleotide sequence ID" value="NZ_CP071090.1"/>
</dbReference>
<protein>
    <submittedName>
        <fullName evidence="6">LamG domain-containing protein</fullName>
    </submittedName>
</protein>
<keyword evidence="4" id="KW-0472">Membrane</keyword>
<dbReference type="Gene3D" id="2.60.120.200">
    <property type="match status" value="1"/>
</dbReference>
<keyword evidence="7" id="KW-1185">Reference proteome</keyword>
<dbReference type="Pfam" id="PF13385">
    <property type="entry name" value="Laminin_G_3"/>
    <property type="match status" value="1"/>
</dbReference>
<dbReference type="SUPFAM" id="SSF49899">
    <property type="entry name" value="Concanavalin A-like lectins/glucanases"/>
    <property type="match status" value="1"/>
</dbReference>
<dbReference type="InterPro" id="IPR013320">
    <property type="entry name" value="ConA-like_dom_sf"/>
</dbReference>
<organism evidence="6 7">
    <name type="scientific">Pyxidicoccus parkwayensis</name>
    <dbReference type="NCBI Taxonomy" id="2813578"/>
    <lineage>
        <taxon>Bacteria</taxon>
        <taxon>Pseudomonadati</taxon>
        <taxon>Myxococcota</taxon>
        <taxon>Myxococcia</taxon>
        <taxon>Myxococcales</taxon>
        <taxon>Cystobacterineae</taxon>
        <taxon>Myxococcaceae</taxon>
        <taxon>Pyxidicoccus</taxon>
    </lineage>
</organism>
<proteinExistence type="predicted"/>
<feature type="region of interest" description="Disordered" evidence="3">
    <location>
        <begin position="362"/>
        <end position="381"/>
    </location>
</feature>
<dbReference type="Proteomes" id="UP000662747">
    <property type="component" value="Chromosome"/>
</dbReference>
<name>A0ABX7NYZ5_9BACT</name>
<dbReference type="InterPro" id="IPR006558">
    <property type="entry name" value="LamG-like"/>
</dbReference>
<evidence type="ECO:0000313" key="7">
    <source>
        <dbReference type="Proteomes" id="UP000662747"/>
    </source>
</evidence>
<keyword evidence="4" id="KW-1133">Transmembrane helix</keyword>
<feature type="domain" description="LamG-like jellyroll fold" evidence="5">
    <location>
        <begin position="195"/>
        <end position="330"/>
    </location>
</feature>
<dbReference type="EMBL" id="CP071090">
    <property type="protein sequence ID" value="QSQ24146.1"/>
    <property type="molecule type" value="Genomic_DNA"/>
</dbReference>